<evidence type="ECO:0000256" key="4">
    <source>
        <dbReference type="ARBA" id="ARBA00022777"/>
    </source>
</evidence>
<dbReference type="SUPFAM" id="SSF53613">
    <property type="entry name" value="Ribokinase-like"/>
    <property type="match status" value="1"/>
</dbReference>
<accession>A0A8J3N3F7</accession>
<dbReference type="GO" id="GO:0016301">
    <property type="term" value="F:kinase activity"/>
    <property type="evidence" value="ECO:0007669"/>
    <property type="project" value="UniProtKB-KW"/>
</dbReference>
<dbReference type="CDD" id="cd01166">
    <property type="entry name" value="KdgK"/>
    <property type="match status" value="1"/>
</dbReference>
<dbReference type="InterPro" id="IPR023314">
    <property type="entry name" value="Myo_inos_IolC-like_sf"/>
</dbReference>
<dbReference type="InterPro" id="IPR011611">
    <property type="entry name" value="PfkB_dom"/>
</dbReference>
<dbReference type="PANTHER" id="PTHR43085:SF49">
    <property type="entry name" value="5-DEHYDRO-2-DEOXYGLUCONOKINASE"/>
    <property type="match status" value="1"/>
</dbReference>
<evidence type="ECO:0000313" key="8">
    <source>
        <dbReference type="Proteomes" id="UP000597444"/>
    </source>
</evidence>
<comment type="caution">
    <text evidence="7">The sequence shown here is derived from an EMBL/GenBank/DDBJ whole genome shotgun (WGS) entry which is preliminary data.</text>
</comment>
<dbReference type="InterPro" id="IPR050306">
    <property type="entry name" value="PfkB_Carbo_kinase"/>
</dbReference>
<dbReference type="EMBL" id="BNJK01000001">
    <property type="protein sequence ID" value="GHO97089.1"/>
    <property type="molecule type" value="Genomic_DNA"/>
</dbReference>
<evidence type="ECO:0000256" key="5">
    <source>
        <dbReference type="ARBA" id="ARBA00022840"/>
    </source>
</evidence>
<dbReference type="AlphaFoldDB" id="A0A8J3N3F7"/>
<evidence type="ECO:0000259" key="6">
    <source>
        <dbReference type="Pfam" id="PF00294"/>
    </source>
</evidence>
<keyword evidence="8" id="KW-1185">Reference proteome</keyword>
<evidence type="ECO:0000256" key="3">
    <source>
        <dbReference type="ARBA" id="ARBA00022741"/>
    </source>
</evidence>
<dbReference type="NCBIfam" id="TIGR04382">
    <property type="entry name" value="myo_inos_iolC_N"/>
    <property type="match status" value="1"/>
</dbReference>
<gene>
    <name evidence="7" type="ORF">KSF_071370</name>
</gene>
<keyword evidence="2" id="KW-0808">Transferase</keyword>
<dbReference type="PANTHER" id="PTHR43085">
    <property type="entry name" value="HEXOKINASE FAMILY MEMBER"/>
    <property type="match status" value="1"/>
</dbReference>
<keyword evidence="4" id="KW-0418">Kinase</keyword>
<name>A0A8J3N3F7_9CHLR</name>
<dbReference type="Gene3D" id="3.40.1190.20">
    <property type="match status" value="1"/>
</dbReference>
<dbReference type="GO" id="GO:0005524">
    <property type="term" value="F:ATP binding"/>
    <property type="evidence" value="ECO:0007669"/>
    <property type="project" value="UniProtKB-KW"/>
</dbReference>
<keyword evidence="3" id="KW-0547">Nucleotide-binding</keyword>
<dbReference type="Pfam" id="PF00294">
    <property type="entry name" value="PfkB"/>
    <property type="match status" value="1"/>
</dbReference>
<comment type="similarity">
    <text evidence="1">Belongs to the carbohydrate kinase PfkB family.</text>
</comment>
<proteinExistence type="inferred from homology"/>
<dbReference type="InterPro" id="IPR030830">
    <property type="entry name" value="Myo_inos_IolC"/>
</dbReference>
<reference evidence="7" key="1">
    <citation type="submission" date="2020-10" db="EMBL/GenBank/DDBJ databases">
        <title>Taxonomic study of unclassified bacteria belonging to the class Ktedonobacteria.</title>
        <authorList>
            <person name="Yabe S."/>
            <person name="Wang C.M."/>
            <person name="Zheng Y."/>
            <person name="Sakai Y."/>
            <person name="Cavaletti L."/>
            <person name="Monciardini P."/>
            <person name="Donadio S."/>
        </authorList>
    </citation>
    <scope>NUCLEOTIDE SEQUENCE</scope>
    <source>
        <strain evidence="7">ID150040</strain>
    </source>
</reference>
<evidence type="ECO:0000256" key="1">
    <source>
        <dbReference type="ARBA" id="ARBA00010688"/>
    </source>
</evidence>
<dbReference type="Proteomes" id="UP000597444">
    <property type="component" value="Unassembled WGS sequence"/>
</dbReference>
<protein>
    <recommendedName>
        <fullName evidence="6">Carbohydrate kinase PfkB domain-containing protein</fullName>
    </recommendedName>
</protein>
<sequence>MNVKNITDRTYDVLAMGRSSIDLYSNDIGAPFEEITSFAAFVGGCPTNISVGARRLGLNPALLTGVGEDKVGSFILHFLRREGIETKYIPLKPGKRSSAVVLGIEPPDRFPLTYYRDNCADIALTIDDVLAAPVADSRTLLISGTGLSQEPSRSATLFAAETAQAAGTTVVLDIDFRPDQWDDPRAFGVVVRSALRVVDIVLGTEDEINAAMLTDQSQVSLTHSQVSDARVSGDVQAAIRTLLSLGPRVLVQKRGASGTTVHLSENGNQPRQIEVPGFPVEVRNILGAGDAFAAGVLYGFVQGWDWYKTIRLANACGAILVTQHGCANFMPTHDEAMTFIQNHGGF</sequence>
<organism evidence="7 8">
    <name type="scientific">Reticulibacter mediterranei</name>
    <dbReference type="NCBI Taxonomy" id="2778369"/>
    <lineage>
        <taxon>Bacteria</taxon>
        <taxon>Bacillati</taxon>
        <taxon>Chloroflexota</taxon>
        <taxon>Ktedonobacteria</taxon>
        <taxon>Ktedonobacterales</taxon>
        <taxon>Reticulibacteraceae</taxon>
        <taxon>Reticulibacter</taxon>
    </lineage>
</organism>
<keyword evidence="5" id="KW-0067">ATP-binding</keyword>
<dbReference type="Gene3D" id="2.20.150.10">
    <property type="entry name" value="putative 5-dehydro-2- deoxygluconokinase"/>
    <property type="match status" value="1"/>
</dbReference>
<feature type="domain" description="Carbohydrate kinase PfkB" evidence="6">
    <location>
        <begin position="13"/>
        <end position="332"/>
    </location>
</feature>
<dbReference type="InterPro" id="IPR029056">
    <property type="entry name" value="Ribokinase-like"/>
</dbReference>
<evidence type="ECO:0000256" key="2">
    <source>
        <dbReference type="ARBA" id="ARBA00022679"/>
    </source>
</evidence>
<evidence type="ECO:0000313" key="7">
    <source>
        <dbReference type="EMBL" id="GHO97089.1"/>
    </source>
</evidence>